<dbReference type="EMBL" id="JAUTXT010000003">
    <property type="protein sequence ID" value="KAK3678849.1"/>
    <property type="molecule type" value="Genomic_DNA"/>
</dbReference>
<dbReference type="Proteomes" id="UP001274830">
    <property type="component" value="Unassembled WGS sequence"/>
</dbReference>
<reference evidence="2" key="1">
    <citation type="submission" date="2023-07" db="EMBL/GenBank/DDBJ databases">
        <title>Black Yeasts Isolated from many extreme environments.</title>
        <authorList>
            <person name="Coleine C."/>
            <person name="Stajich J.E."/>
            <person name="Selbmann L."/>
        </authorList>
    </citation>
    <scope>NUCLEOTIDE SEQUENCE</scope>
    <source>
        <strain evidence="2">CCFEE 5485</strain>
    </source>
</reference>
<dbReference type="AlphaFoldDB" id="A0AAE0WW00"/>
<keyword evidence="3" id="KW-1185">Reference proteome</keyword>
<evidence type="ECO:0008006" key="4">
    <source>
        <dbReference type="Google" id="ProtNLM"/>
    </source>
</evidence>
<evidence type="ECO:0000256" key="1">
    <source>
        <dbReference type="SAM" id="MobiDB-lite"/>
    </source>
</evidence>
<comment type="caution">
    <text evidence="2">The sequence shown here is derived from an EMBL/GenBank/DDBJ whole genome shotgun (WGS) entry which is preliminary data.</text>
</comment>
<sequence>MSLPIPHINRTPSAIKRSGSASSLGNGPIEHENDLTPVIRGSRRGSTSSVNTSAATSPLTLIQPPIAHAVAQTTLYAGKSHKATVLPTHALMTASPYFQKLLSETPEPLPEQTTFEEADEASMALFGHYVTGKKLGGPTDFHSCGHYLGLYVLGQRFGCEGLENDVMNHTRTYYHTSTMTASPFRCQYIYTYTPGPNLMRKFLLSTAAWRALYDHTSKPEHNDETTNTDTPGLSNAMKEVLAKDATMSADFMHALIEFGRQTVGDPREGERCVWHVHERTRKCVEEGLEPWERD</sequence>
<evidence type="ECO:0000313" key="3">
    <source>
        <dbReference type="Proteomes" id="UP001274830"/>
    </source>
</evidence>
<feature type="region of interest" description="Disordered" evidence="1">
    <location>
        <begin position="1"/>
        <end position="56"/>
    </location>
</feature>
<name>A0AAE0WW00_9PEZI</name>
<gene>
    <name evidence="2" type="ORF">LTR78_001302</name>
</gene>
<accession>A0AAE0WW00</accession>
<proteinExistence type="predicted"/>
<protein>
    <recommendedName>
        <fullName evidence="4">BTB domain-containing protein</fullName>
    </recommendedName>
</protein>
<evidence type="ECO:0000313" key="2">
    <source>
        <dbReference type="EMBL" id="KAK3678849.1"/>
    </source>
</evidence>
<organism evidence="2 3">
    <name type="scientific">Recurvomyces mirabilis</name>
    <dbReference type="NCBI Taxonomy" id="574656"/>
    <lineage>
        <taxon>Eukaryota</taxon>
        <taxon>Fungi</taxon>
        <taxon>Dikarya</taxon>
        <taxon>Ascomycota</taxon>
        <taxon>Pezizomycotina</taxon>
        <taxon>Dothideomycetes</taxon>
        <taxon>Dothideomycetidae</taxon>
        <taxon>Mycosphaerellales</taxon>
        <taxon>Teratosphaeriaceae</taxon>
        <taxon>Recurvomyces</taxon>
    </lineage>
</organism>
<feature type="compositionally biased region" description="Low complexity" evidence="1">
    <location>
        <begin position="46"/>
        <end position="56"/>
    </location>
</feature>